<evidence type="ECO:0000313" key="1">
    <source>
        <dbReference type="EMBL" id="MBX73550.1"/>
    </source>
</evidence>
<organism evidence="1">
    <name type="scientific">Rhizophora mucronata</name>
    <name type="common">Asiatic mangrove</name>
    <dbReference type="NCBI Taxonomy" id="61149"/>
    <lineage>
        <taxon>Eukaryota</taxon>
        <taxon>Viridiplantae</taxon>
        <taxon>Streptophyta</taxon>
        <taxon>Embryophyta</taxon>
        <taxon>Tracheophyta</taxon>
        <taxon>Spermatophyta</taxon>
        <taxon>Magnoliopsida</taxon>
        <taxon>eudicotyledons</taxon>
        <taxon>Gunneridae</taxon>
        <taxon>Pentapetalae</taxon>
        <taxon>rosids</taxon>
        <taxon>fabids</taxon>
        <taxon>Malpighiales</taxon>
        <taxon>Rhizophoraceae</taxon>
        <taxon>Rhizophora</taxon>
    </lineage>
</organism>
<proteinExistence type="predicted"/>
<dbReference type="AlphaFoldDB" id="A0A2P2R2Z3"/>
<name>A0A2P2R2Z3_RHIMU</name>
<reference evidence="1" key="1">
    <citation type="submission" date="2018-02" db="EMBL/GenBank/DDBJ databases">
        <title>Rhizophora mucronata_Transcriptome.</title>
        <authorList>
            <person name="Meera S.P."/>
            <person name="Sreeshan A."/>
            <person name="Augustine A."/>
        </authorList>
    </citation>
    <scope>NUCLEOTIDE SEQUENCE</scope>
    <source>
        <tissue evidence="1">Leaf</tissue>
    </source>
</reference>
<dbReference type="EMBL" id="GGEC01093066">
    <property type="protein sequence ID" value="MBX73550.1"/>
    <property type="molecule type" value="Transcribed_RNA"/>
</dbReference>
<protein>
    <submittedName>
        <fullName evidence="1">Uncharacterized protein</fullName>
    </submittedName>
</protein>
<sequence>MAISQLILCSTITNVPLCFLEWKPSKRQKHRWALFPH</sequence>
<accession>A0A2P2R2Z3</accession>